<name>A0A1S1NP93_9MYCO</name>
<dbReference type="EMBL" id="MLQM01000022">
    <property type="protein sequence ID" value="OHV05163.1"/>
    <property type="molecule type" value="Genomic_DNA"/>
</dbReference>
<evidence type="ECO:0000313" key="3">
    <source>
        <dbReference type="Proteomes" id="UP000179734"/>
    </source>
</evidence>
<proteinExistence type="predicted"/>
<protein>
    <submittedName>
        <fullName evidence="2">UsfY protein</fullName>
    </submittedName>
</protein>
<accession>A0A1S1NP93</accession>
<keyword evidence="1" id="KW-1133">Transmembrane helix</keyword>
<keyword evidence="1" id="KW-0812">Transmembrane</keyword>
<gene>
    <name evidence="2" type="ORF">BKN37_06750</name>
</gene>
<dbReference type="Proteomes" id="UP000179734">
    <property type="component" value="Unassembled WGS sequence"/>
</dbReference>
<organism evidence="2 3">
    <name type="scientific">Mycobacterium talmoniae</name>
    <dbReference type="NCBI Taxonomy" id="1858794"/>
    <lineage>
        <taxon>Bacteria</taxon>
        <taxon>Bacillati</taxon>
        <taxon>Actinomycetota</taxon>
        <taxon>Actinomycetes</taxon>
        <taxon>Mycobacteriales</taxon>
        <taxon>Mycobacteriaceae</taxon>
        <taxon>Mycobacterium</taxon>
    </lineage>
</organism>
<reference evidence="2 3" key="1">
    <citation type="submission" date="2016-10" db="EMBL/GenBank/DDBJ databases">
        <title>Genome sequence of Mycobacterium talmonii.</title>
        <authorList>
            <person name="Greninger A.L."/>
            <person name="Elliott B."/>
            <person name="Vasireddy S."/>
            <person name="Vasireddy R."/>
        </authorList>
    </citation>
    <scope>NUCLEOTIDE SEQUENCE [LARGE SCALE GENOMIC DNA]</scope>
    <source>
        <strain evidence="3">NE-TNMC-100812</strain>
    </source>
</reference>
<keyword evidence="3" id="KW-1185">Reference proteome</keyword>
<feature type="transmembrane region" description="Helical" evidence="1">
    <location>
        <begin position="34"/>
        <end position="55"/>
    </location>
</feature>
<evidence type="ECO:0000256" key="1">
    <source>
        <dbReference type="SAM" id="Phobius"/>
    </source>
</evidence>
<dbReference type="AlphaFoldDB" id="A0A1S1NP93"/>
<sequence length="81" mass="8991">MKDNLLWPGLILLAVALSAMVSTAVVAAYRHYEWLGATVLIAVLGTVAGALWFVVEFRRVTHMDEQWARAHRDSQLGQRAA</sequence>
<comment type="caution">
    <text evidence="2">The sequence shown here is derived from an EMBL/GenBank/DDBJ whole genome shotgun (WGS) entry which is preliminary data.</text>
</comment>
<keyword evidence="1" id="KW-0472">Membrane</keyword>
<evidence type="ECO:0000313" key="2">
    <source>
        <dbReference type="EMBL" id="OHV05163.1"/>
    </source>
</evidence>